<dbReference type="InterPro" id="IPR036397">
    <property type="entry name" value="RNaseH_sf"/>
</dbReference>
<dbReference type="PANTHER" id="PTHR47326">
    <property type="entry name" value="TRANSPOSABLE ELEMENT TC3 TRANSPOSASE-LIKE PROTEIN"/>
    <property type="match status" value="1"/>
</dbReference>
<organism evidence="1 2">
    <name type="scientific">Rhynchophorus ferrugineus</name>
    <name type="common">Red palm weevil</name>
    <name type="synonym">Curculio ferrugineus</name>
    <dbReference type="NCBI Taxonomy" id="354439"/>
    <lineage>
        <taxon>Eukaryota</taxon>
        <taxon>Metazoa</taxon>
        <taxon>Ecdysozoa</taxon>
        <taxon>Arthropoda</taxon>
        <taxon>Hexapoda</taxon>
        <taxon>Insecta</taxon>
        <taxon>Pterygota</taxon>
        <taxon>Neoptera</taxon>
        <taxon>Endopterygota</taxon>
        <taxon>Coleoptera</taxon>
        <taxon>Polyphaga</taxon>
        <taxon>Cucujiformia</taxon>
        <taxon>Curculionidae</taxon>
        <taxon>Dryophthorinae</taxon>
        <taxon>Rhynchophorus</taxon>
    </lineage>
</organism>
<protein>
    <submittedName>
        <fullName evidence="1">Uncharacterized protein</fullName>
    </submittedName>
</protein>
<sequence>MLTYKIQLFQKLLPRDPDQRAEYSNAILRLSGENEYVSSKLIMSDDAHFLFSGHVNKQNSRFWGTQNAQLIQDTSLHPLNTSVWCGIHAGNLIGSNFFENDQNVAVTVTAERYQDKIRNFLVPGIWAFSLADIIFQS</sequence>
<name>A0A834IGA2_RHYFE</name>
<dbReference type="Proteomes" id="UP000625711">
    <property type="component" value="Unassembled WGS sequence"/>
</dbReference>
<dbReference type="PANTHER" id="PTHR47326:SF1">
    <property type="entry name" value="HTH PSQ-TYPE DOMAIN-CONTAINING PROTEIN"/>
    <property type="match status" value="1"/>
</dbReference>
<accession>A0A834IGA2</accession>
<dbReference type="AlphaFoldDB" id="A0A834IGA2"/>
<evidence type="ECO:0000313" key="2">
    <source>
        <dbReference type="Proteomes" id="UP000625711"/>
    </source>
</evidence>
<dbReference type="EMBL" id="JAACXV010000406">
    <property type="protein sequence ID" value="KAF7278133.1"/>
    <property type="molecule type" value="Genomic_DNA"/>
</dbReference>
<keyword evidence="2" id="KW-1185">Reference proteome</keyword>
<dbReference type="OrthoDB" id="8195099at2759"/>
<evidence type="ECO:0000313" key="1">
    <source>
        <dbReference type="EMBL" id="KAF7278133.1"/>
    </source>
</evidence>
<proteinExistence type="predicted"/>
<reference evidence="1" key="1">
    <citation type="submission" date="2020-08" db="EMBL/GenBank/DDBJ databases">
        <title>Genome sequencing and assembly of the red palm weevil Rhynchophorus ferrugineus.</title>
        <authorList>
            <person name="Dias G.B."/>
            <person name="Bergman C.M."/>
            <person name="Manee M."/>
        </authorList>
    </citation>
    <scope>NUCLEOTIDE SEQUENCE</scope>
    <source>
        <strain evidence="1">AA-2017</strain>
        <tissue evidence="1">Whole larva</tissue>
    </source>
</reference>
<dbReference type="Gene3D" id="3.30.420.10">
    <property type="entry name" value="Ribonuclease H-like superfamily/Ribonuclease H"/>
    <property type="match status" value="1"/>
</dbReference>
<comment type="caution">
    <text evidence="1">The sequence shown here is derived from an EMBL/GenBank/DDBJ whole genome shotgun (WGS) entry which is preliminary data.</text>
</comment>
<gene>
    <name evidence="1" type="ORF">GWI33_008750</name>
</gene>
<dbReference type="GO" id="GO:0003676">
    <property type="term" value="F:nucleic acid binding"/>
    <property type="evidence" value="ECO:0007669"/>
    <property type="project" value="InterPro"/>
</dbReference>